<name>A0A9X3RAE5_9BACI</name>
<dbReference type="PANTHER" id="PTHR28008">
    <property type="entry name" value="DOMAIN PROTEIN, PUTATIVE (AFU_ORTHOLOGUE AFUA_3G10980)-RELATED"/>
    <property type="match status" value="1"/>
</dbReference>
<reference evidence="3" key="1">
    <citation type="submission" date="2022-05" db="EMBL/GenBank/DDBJ databases">
        <authorList>
            <person name="Colautti A."/>
            <person name="Iacumin L."/>
        </authorList>
    </citation>
    <scope>NUCLEOTIDE SEQUENCE</scope>
    <source>
        <strain evidence="3">DSM 30747</strain>
    </source>
</reference>
<dbReference type="Pfam" id="PF04892">
    <property type="entry name" value="VanZ"/>
    <property type="match status" value="1"/>
</dbReference>
<feature type="domain" description="VanZ-like" evidence="2">
    <location>
        <begin position="7"/>
        <end position="147"/>
    </location>
</feature>
<sequence>MKKLIPLFLLLLLVVVFLASGQTAEQQSMQEVLKAWLPNKPLESFLSIFQVPYWGILVSVEERGYYAFLEFLIRKGTHFVYFGVIALAIYIALSRIKYRKATVVVITMFLAIADEFRQSFTSGRTASLQDVILDTSGAIVAILLLTLYQWYKQRKNVAQ</sequence>
<evidence type="ECO:0000256" key="1">
    <source>
        <dbReference type="SAM" id="Phobius"/>
    </source>
</evidence>
<organism evidence="3 4">
    <name type="scientific">Psychrobacillus psychrodurans</name>
    <dbReference type="NCBI Taxonomy" id="126157"/>
    <lineage>
        <taxon>Bacteria</taxon>
        <taxon>Bacillati</taxon>
        <taxon>Bacillota</taxon>
        <taxon>Bacilli</taxon>
        <taxon>Bacillales</taxon>
        <taxon>Bacillaceae</taxon>
        <taxon>Psychrobacillus</taxon>
    </lineage>
</organism>
<evidence type="ECO:0000313" key="3">
    <source>
        <dbReference type="EMBL" id="MCZ8534510.1"/>
    </source>
</evidence>
<feature type="transmembrane region" description="Helical" evidence="1">
    <location>
        <begin position="101"/>
        <end position="120"/>
    </location>
</feature>
<dbReference type="AlphaFoldDB" id="A0A9X3RAE5"/>
<keyword evidence="4" id="KW-1185">Reference proteome</keyword>
<evidence type="ECO:0000313" key="4">
    <source>
        <dbReference type="Proteomes" id="UP001152172"/>
    </source>
</evidence>
<gene>
    <name evidence="3" type="ORF">M9R61_14460</name>
</gene>
<dbReference type="PIRSF" id="PIRSF019083">
    <property type="entry name" value="UCP019083_VanZ"/>
    <property type="match status" value="1"/>
</dbReference>
<accession>A0A9X3RAE5</accession>
<dbReference type="EMBL" id="JAMKBI010000011">
    <property type="protein sequence ID" value="MCZ8534510.1"/>
    <property type="molecule type" value="Genomic_DNA"/>
</dbReference>
<keyword evidence="1" id="KW-0812">Transmembrane</keyword>
<dbReference type="InterPro" id="IPR016747">
    <property type="entry name" value="Phosphotransbutyrylase"/>
</dbReference>
<dbReference type="InterPro" id="IPR006976">
    <property type="entry name" value="VanZ-like"/>
</dbReference>
<protein>
    <submittedName>
        <fullName evidence="3">VanZ family protein</fullName>
    </submittedName>
</protein>
<dbReference type="RefSeq" id="WP_269922654.1">
    <property type="nucleotide sequence ID" value="NZ_JAMKBI010000011.1"/>
</dbReference>
<dbReference type="Proteomes" id="UP001152172">
    <property type="component" value="Unassembled WGS sequence"/>
</dbReference>
<feature type="transmembrane region" description="Helical" evidence="1">
    <location>
        <begin position="132"/>
        <end position="151"/>
    </location>
</feature>
<keyword evidence="1" id="KW-0472">Membrane</keyword>
<comment type="caution">
    <text evidence="3">The sequence shown here is derived from an EMBL/GenBank/DDBJ whole genome shotgun (WGS) entry which is preliminary data.</text>
</comment>
<dbReference type="PANTHER" id="PTHR28008:SF1">
    <property type="entry name" value="DOMAIN PROTEIN, PUTATIVE (AFU_ORTHOLOGUE AFUA_3G10980)-RELATED"/>
    <property type="match status" value="1"/>
</dbReference>
<feature type="transmembrane region" description="Helical" evidence="1">
    <location>
        <begin position="78"/>
        <end position="94"/>
    </location>
</feature>
<evidence type="ECO:0000259" key="2">
    <source>
        <dbReference type="Pfam" id="PF04892"/>
    </source>
</evidence>
<keyword evidence="1" id="KW-1133">Transmembrane helix</keyword>
<proteinExistence type="predicted"/>
<dbReference type="NCBIfam" id="NF037970">
    <property type="entry name" value="vanZ_1"/>
    <property type="match status" value="1"/>
</dbReference>